<gene>
    <name evidence="1" type="ORF">L6164_019253</name>
</gene>
<organism evidence="1 2">
    <name type="scientific">Bauhinia variegata</name>
    <name type="common">Purple orchid tree</name>
    <name type="synonym">Phanera variegata</name>
    <dbReference type="NCBI Taxonomy" id="167791"/>
    <lineage>
        <taxon>Eukaryota</taxon>
        <taxon>Viridiplantae</taxon>
        <taxon>Streptophyta</taxon>
        <taxon>Embryophyta</taxon>
        <taxon>Tracheophyta</taxon>
        <taxon>Spermatophyta</taxon>
        <taxon>Magnoliopsida</taxon>
        <taxon>eudicotyledons</taxon>
        <taxon>Gunneridae</taxon>
        <taxon>Pentapetalae</taxon>
        <taxon>rosids</taxon>
        <taxon>fabids</taxon>
        <taxon>Fabales</taxon>
        <taxon>Fabaceae</taxon>
        <taxon>Cercidoideae</taxon>
        <taxon>Cercideae</taxon>
        <taxon>Bauhiniinae</taxon>
        <taxon>Bauhinia</taxon>
    </lineage>
</organism>
<accession>A0ACB9NEA0</accession>
<evidence type="ECO:0000313" key="1">
    <source>
        <dbReference type="EMBL" id="KAI4334581.1"/>
    </source>
</evidence>
<keyword evidence="2" id="KW-1185">Reference proteome</keyword>
<reference evidence="1 2" key="1">
    <citation type="journal article" date="2022" name="DNA Res.">
        <title>Chromosomal-level genome assembly of the orchid tree Bauhinia variegata (Leguminosae; Cercidoideae) supports the allotetraploid origin hypothesis of Bauhinia.</title>
        <authorList>
            <person name="Zhong Y."/>
            <person name="Chen Y."/>
            <person name="Zheng D."/>
            <person name="Pang J."/>
            <person name="Liu Y."/>
            <person name="Luo S."/>
            <person name="Meng S."/>
            <person name="Qian L."/>
            <person name="Wei D."/>
            <person name="Dai S."/>
            <person name="Zhou R."/>
        </authorList>
    </citation>
    <scope>NUCLEOTIDE SEQUENCE [LARGE SCALE GENOMIC DNA]</scope>
    <source>
        <strain evidence="1">BV-YZ2020</strain>
    </source>
</reference>
<name>A0ACB9NEA0_BAUVA</name>
<sequence>MRMKQLNEIRGKLLRCPKPQILNPLLGELAKSSAPQNALLLYNQMLHHPLSYNHYTFTHALKACSSLPAHRVKGLEIHARVIKSGHYSDIFIQNCLLHLYFLQNDVVSASLVFESISFPDVVSWTSIVSGLSKSGFAAEAINKFSFMDINPNSATLVSALSACSSLRSLLRGRAIHAYGLKNMIENNLVFDNAMLDVYAKCGSLANAKHLFVNMPKRDVISCTTMLGAYARGGRCEEAVALFRKMVRVGEVEPNEGTVVTALSACASVGALSLGEWLHSYIDKRCDLVVNCNLGNALINMYVKCGDINMAIRVFNTVSQKDIISWGTVICGLAMNGRGKQAVQLFARMLIEGVAPDDVTFVGLLSACSHEGLVNEGLVFFKAMKDIYGIVPQVRHYGCMIDMYGRAGLLEEAEAFLRGMPVEAEGPIWGSLLQACKTHGDDNMFKRIKTHILNNTSVGIGTLALLSNIYATSERWDDSNKVRDAMRRTESRKMPGCSWIELRASMSID</sequence>
<evidence type="ECO:0000313" key="2">
    <source>
        <dbReference type="Proteomes" id="UP000828941"/>
    </source>
</evidence>
<proteinExistence type="predicted"/>
<protein>
    <submittedName>
        <fullName evidence="1">Uncharacterized protein</fullName>
    </submittedName>
</protein>
<dbReference type="EMBL" id="CM039432">
    <property type="protein sequence ID" value="KAI4334581.1"/>
    <property type="molecule type" value="Genomic_DNA"/>
</dbReference>
<dbReference type="Proteomes" id="UP000828941">
    <property type="component" value="Chromosome 7"/>
</dbReference>
<comment type="caution">
    <text evidence="1">The sequence shown here is derived from an EMBL/GenBank/DDBJ whole genome shotgun (WGS) entry which is preliminary data.</text>
</comment>